<dbReference type="PROSITE" id="PS00080">
    <property type="entry name" value="MULTICOPPER_OXIDASE2"/>
    <property type="match status" value="1"/>
</dbReference>
<dbReference type="Pfam" id="PF07731">
    <property type="entry name" value="Cu-oxidase_2"/>
    <property type="match status" value="1"/>
</dbReference>
<protein>
    <submittedName>
        <fullName evidence="6">Uncharacterized protein</fullName>
    </submittedName>
</protein>
<evidence type="ECO:0000256" key="2">
    <source>
        <dbReference type="ARBA" id="ARBA00022723"/>
    </source>
</evidence>
<dbReference type="GO" id="GO:0005507">
    <property type="term" value="F:copper ion binding"/>
    <property type="evidence" value="ECO:0007669"/>
    <property type="project" value="InterPro"/>
</dbReference>
<dbReference type="InterPro" id="IPR045087">
    <property type="entry name" value="Cu-oxidase_fam"/>
</dbReference>
<accession>A0AAD4GW32</accession>
<dbReference type="SUPFAM" id="SSF49503">
    <property type="entry name" value="Cupredoxins"/>
    <property type="match status" value="2"/>
</dbReference>
<evidence type="ECO:0000256" key="3">
    <source>
        <dbReference type="ARBA" id="ARBA00023002"/>
    </source>
</evidence>
<sequence length="411" mass="46248">MDYDIDLGPWLIGDHYHTNVSRLDWIPLYVEHDMLPDFGLLNGKGVFNCNDTSHCNGKGQYFEQVLSKGKRYKIGIVGSMTLLPRVFWIEGHTITVIQMDMVPIVPYVTDVLVVGTGQRYEIILEANAEFDHGTDFWINAPACNPRAARSYKLGIIRYSNSTSNPTWSLDANTYDSLRCRDPDYRKTAPIVKKTVGRSANKVSPENYLRPGMLAYPDPSMGAKSHFFQWTLKDGPQHVDWANPALKQIMTNSTLPSEAASLSLDFETDEWVYFLVVNNFTHGFESSGAYHPMHLHGHDMAILAQGPAPAPDPDDIVLNLENPPRRDTVMVENHGGYMWIAFQINNPGAWLFHCHISSHALAGLSMQFIEQPQRIRGLMKEAGVVSELSDRCNTWSNWTQKMNFSQGLGSGI</sequence>
<dbReference type="CDD" id="cd13901">
    <property type="entry name" value="CuRO_3_MaLCC_like"/>
    <property type="match status" value="1"/>
</dbReference>
<reference evidence="6" key="1">
    <citation type="journal article" date="2019" name="Beilstein J. Org. Chem.">
        <title>Nanangenines: drimane sesquiterpenoids as the dominant metabolite cohort of a novel Australian fungus, Aspergillus nanangensis.</title>
        <authorList>
            <person name="Lacey H.J."/>
            <person name="Gilchrist C.L.M."/>
            <person name="Crombie A."/>
            <person name="Kalaitzis J.A."/>
            <person name="Vuong D."/>
            <person name="Rutledge P.J."/>
            <person name="Turner P."/>
            <person name="Pitt J.I."/>
            <person name="Lacey E."/>
            <person name="Chooi Y.H."/>
            <person name="Piggott A.M."/>
        </authorList>
    </citation>
    <scope>NUCLEOTIDE SEQUENCE</scope>
    <source>
        <strain evidence="6">MST-FP2251</strain>
    </source>
</reference>
<dbReference type="Gene3D" id="2.60.40.420">
    <property type="entry name" value="Cupredoxins - blue copper proteins"/>
    <property type="match status" value="2"/>
</dbReference>
<keyword evidence="7" id="KW-1185">Reference proteome</keyword>
<feature type="domain" description="Plastocyanin-like" evidence="4">
    <location>
        <begin position="9"/>
        <end position="161"/>
    </location>
</feature>
<evidence type="ECO:0000259" key="5">
    <source>
        <dbReference type="Pfam" id="PF07731"/>
    </source>
</evidence>
<dbReference type="Proteomes" id="UP001194746">
    <property type="component" value="Unassembled WGS sequence"/>
</dbReference>
<evidence type="ECO:0000313" key="6">
    <source>
        <dbReference type="EMBL" id="KAF9891431.1"/>
    </source>
</evidence>
<dbReference type="InterPro" id="IPR002355">
    <property type="entry name" value="Cu_oxidase_Cu_BS"/>
</dbReference>
<evidence type="ECO:0000313" key="7">
    <source>
        <dbReference type="Proteomes" id="UP001194746"/>
    </source>
</evidence>
<dbReference type="InterPro" id="IPR008972">
    <property type="entry name" value="Cupredoxin"/>
</dbReference>
<keyword evidence="2" id="KW-0479">Metal-binding</keyword>
<dbReference type="GO" id="GO:0016491">
    <property type="term" value="F:oxidoreductase activity"/>
    <property type="evidence" value="ECO:0007669"/>
    <property type="project" value="UniProtKB-KW"/>
</dbReference>
<dbReference type="InterPro" id="IPR001117">
    <property type="entry name" value="Cu-oxidase_2nd"/>
</dbReference>
<organism evidence="6 7">
    <name type="scientific">Aspergillus nanangensis</name>
    <dbReference type="NCBI Taxonomy" id="2582783"/>
    <lineage>
        <taxon>Eukaryota</taxon>
        <taxon>Fungi</taxon>
        <taxon>Dikarya</taxon>
        <taxon>Ascomycota</taxon>
        <taxon>Pezizomycotina</taxon>
        <taxon>Eurotiomycetes</taxon>
        <taxon>Eurotiomycetidae</taxon>
        <taxon>Eurotiales</taxon>
        <taxon>Aspergillaceae</taxon>
        <taxon>Aspergillus</taxon>
        <taxon>Aspergillus subgen. Circumdati</taxon>
    </lineage>
</organism>
<dbReference type="EMBL" id="VCAU01000019">
    <property type="protein sequence ID" value="KAF9891431.1"/>
    <property type="molecule type" value="Genomic_DNA"/>
</dbReference>
<gene>
    <name evidence="6" type="ORF">FE257_004287</name>
</gene>
<dbReference type="PROSITE" id="PS00079">
    <property type="entry name" value="MULTICOPPER_OXIDASE1"/>
    <property type="match status" value="1"/>
</dbReference>
<dbReference type="PANTHER" id="PTHR11709">
    <property type="entry name" value="MULTI-COPPER OXIDASE"/>
    <property type="match status" value="1"/>
</dbReference>
<comment type="similarity">
    <text evidence="1">Belongs to the multicopper oxidase family.</text>
</comment>
<keyword evidence="3" id="KW-0560">Oxidoreductase</keyword>
<dbReference type="PANTHER" id="PTHR11709:SF71">
    <property type="entry name" value="OXIDOREDUCTASE TPCJ"/>
    <property type="match status" value="1"/>
</dbReference>
<dbReference type="AlphaFoldDB" id="A0AAD4GW32"/>
<dbReference type="InterPro" id="IPR011706">
    <property type="entry name" value="Cu-oxidase_C"/>
</dbReference>
<dbReference type="InterPro" id="IPR033138">
    <property type="entry name" value="Cu_oxidase_CS"/>
</dbReference>
<reference evidence="6" key="2">
    <citation type="submission" date="2020-02" db="EMBL/GenBank/DDBJ databases">
        <authorList>
            <person name="Gilchrist C.L.M."/>
            <person name="Chooi Y.-H."/>
        </authorList>
    </citation>
    <scope>NUCLEOTIDE SEQUENCE</scope>
    <source>
        <strain evidence="6">MST-FP2251</strain>
    </source>
</reference>
<evidence type="ECO:0000256" key="1">
    <source>
        <dbReference type="ARBA" id="ARBA00010609"/>
    </source>
</evidence>
<proteinExistence type="inferred from homology"/>
<feature type="domain" description="Plastocyanin-like" evidence="5">
    <location>
        <begin position="246"/>
        <end position="372"/>
    </location>
</feature>
<comment type="caution">
    <text evidence="6">The sequence shown here is derived from an EMBL/GenBank/DDBJ whole genome shotgun (WGS) entry which is preliminary data.</text>
</comment>
<dbReference type="Pfam" id="PF00394">
    <property type="entry name" value="Cu-oxidase"/>
    <property type="match status" value="1"/>
</dbReference>
<name>A0AAD4GW32_ASPNN</name>
<evidence type="ECO:0000259" key="4">
    <source>
        <dbReference type="Pfam" id="PF00394"/>
    </source>
</evidence>